<feature type="compositionally biased region" description="Low complexity" evidence="4">
    <location>
        <begin position="30"/>
        <end position="57"/>
    </location>
</feature>
<dbReference type="PANTHER" id="PTHR30061:SF50">
    <property type="entry name" value="MALTOSE_MALTODEXTRIN-BINDING PERIPLASMIC PROTEIN"/>
    <property type="match status" value="1"/>
</dbReference>
<dbReference type="PANTHER" id="PTHR30061">
    <property type="entry name" value="MALTOSE-BINDING PERIPLASMIC PROTEIN"/>
    <property type="match status" value="1"/>
</dbReference>
<dbReference type="Proteomes" id="UP001596108">
    <property type="component" value="Unassembled WGS sequence"/>
</dbReference>
<sequence>MRNKKFATTLVSLLMVSALAACGGGNNGNNGSASPSTAPSSSAAVEPSASASASAPEAVEEGTPDMDFDLGGRTIKVVSWWDMTPGENNPDDIQMKKNLEELEKKHNFKMEFVAVDYGEYQEKVTASLLSGAPIGDIVRVGRNYAFPALVKQDLFWPVDEYTKNKNAFDQDATNKWGQYNGRGYLFEAQRENLVQGIFYNRTLMNKLGIKPLQDYVNEDTWNWDTFVQVAKDANKDTNNDGKLDTWGLANPTLTDPALYSNEATLTSGDKQTLDDPKTVEALNFVSRIATEKVARPTEGGDWTEPGQFFRQGNTLMYTGAMYEIGGLKTDMKDYDIGFVPFPKGPSASVYHSLEGAYQALTIPKAVKDPDKLLYIWEKWHDIDSIYDYPGQAGYEQNLSTEDDINNAKTVAQGLTVLEHGTFMPDFPYYAIGGDLTNGESVSTVIEKYKAPAQAAIDKVYQK</sequence>
<accession>A0ABW0QYZ0</accession>
<evidence type="ECO:0000256" key="5">
    <source>
        <dbReference type="SAM" id="SignalP"/>
    </source>
</evidence>
<evidence type="ECO:0000256" key="1">
    <source>
        <dbReference type="ARBA" id="ARBA00008520"/>
    </source>
</evidence>
<keyword evidence="2" id="KW-0813">Transport</keyword>
<evidence type="ECO:0000313" key="7">
    <source>
        <dbReference type="Proteomes" id="UP001596108"/>
    </source>
</evidence>
<dbReference type="SUPFAM" id="SSF53850">
    <property type="entry name" value="Periplasmic binding protein-like II"/>
    <property type="match status" value="1"/>
</dbReference>
<reference evidence="7" key="1">
    <citation type="journal article" date="2019" name="Int. J. Syst. Evol. Microbiol.">
        <title>The Global Catalogue of Microorganisms (GCM) 10K type strain sequencing project: providing services to taxonomists for standard genome sequencing and annotation.</title>
        <authorList>
            <consortium name="The Broad Institute Genomics Platform"/>
            <consortium name="The Broad Institute Genome Sequencing Center for Infectious Disease"/>
            <person name="Wu L."/>
            <person name="Ma J."/>
        </authorList>
    </citation>
    <scope>NUCLEOTIDE SEQUENCE [LARGE SCALE GENOMIC DNA]</scope>
    <source>
        <strain evidence="7">CGMCC 1.18578</strain>
    </source>
</reference>
<evidence type="ECO:0000256" key="4">
    <source>
        <dbReference type="SAM" id="MobiDB-lite"/>
    </source>
</evidence>
<feature type="region of interest" description="Disordered" evidence="4">
    <location>
        <begin position="30"/>
        <end position="70"/>
    </location>
</feature>
<dbReference type="EMBL" id="JBHSNC010000024">
    <property type="protein sequence ID" value="MFC5529474.1"/>
    <property type="molecule type" value="Genomic_DNA"/>
</dbReference>
<keyword evidence="7" id="KW-1185">Reference proteome</keyword>
<dbReference type="InterPro" id="IPR006059">
    <property type="entry name" value="SBP"/>
</dbReference>
<evidence type="ECO:0000256" key="3">
    <source>
        <dbReference type="ARBA" id="ARBA00022729"/>
    </source>
</evidence>
<keyword evidence="3 5" id="KW-0732">Signal</keyword>
<organism evidence="6 7">
    <name type="scientific">Cohnella yongneupensis</name>
    <dbReference type="NCBI Taxonomy" id="425006"/>
    <lineage>
        <taxon>Bacteria</taxon>
        <taxon>Bacillati</taxon>
        <taxon>Bacillota</taxon>
        <taxon>Bacilli</taxon>
        <taxon>Bacillales</taxon>
        <taxon>Paenibacillaceae</taxon>
        <taxon>Cohnella</taxon>
    </lineage>
</organism>
<evidence type="ECO:0000313" key="6">
    <source>
        <dbReference type="EMBL" id="MFC5529474.1"/>
    </source>
</evidence>
<feature type="chain" id="PRO_5047146781" evidence="5">
    <location>
        <begin position="21"/>
        <end position="462"/>
    </location>
</feature>
<comment type="caution">
    <text evidence="6">The sequence shown here is derived from an EMBL/GenBank/DDBJ whole genome shotgun (WGS) entry which is preliminary data.</text>
</comment>
<dbReference type="PROSITE" id="PS51257">
    <property type="entry name" value="PROKAR_LIPOPROTEIN"/>
    <property type="match status" value="1"/>
</dbReference>
<feature type="signal peptide" evidence="5">
    <location>
        <begin position="1"/>
        <end position="20"/>
    </location>
</feature>
<dbReference type="Pfam" id="PF13416">
    <property type="entry name" value="SBP_bac_8"/>
    <property type="match status" value="1"/>
</dbReference>
<feature type="compositionally biased region" description="Acidic residues" evidence="4">
    <location>
        <begin position="58"/>
        <end position="68"/>
    </location>
</feature>
<gene>
    <name evidence="6" type="ORF">ACFPQ4_08435</name>
</gene>
<dbReference type="RefSeq" id="WP_378111346.1">
    <property type="nucleotide sequence ID" value="NZ_JBHSNC010000024.1"/>
</dbReference>
<protein>
    <submittedName>
        <fullName evidence="6">ABC transporter substrate-binding protein</fullName>
    </submittedName>
</protein>
<comment type="similarity">
    <text evidence="1">Belongs to the bacterial solute-binding protein 1 family.</text>
</comment>
<name>A0ABW0QYZ0_9BACL</name>
<proteinExistence type="inferred from homology"/>
<evidence type="ECO:0000256" key="2">
    <source>
        <dbReference type="ARBA" id="ARBA00022448"/>
    </source>
</evidence>
<dbReference type="Gene3D" id="3.40.190.10">
    <property type="entry name" value="Periplasmic binding protein-like II"/>
    <property type="match status" value="1"/>
</dbReference>